<dbReference type="PANTHER" id="PTHR43792">
    <property type="entry name" value="GNAT FAMILY, PUTATIVE (AFU_ORTHOLOGUE AFUA_3G00765)-RELATED-RELATED"/>
    <property type="match status" value="1"/>
</dbReference>
<evidence type="ECO:0000313" key="2">
    <source>
        <dbReference type="EMBL" id="PTQ62683.1"/>
    </source>
</evidence>
<dbReference type="AlphaFoldDB" id="A0A2T5GTN5"/>
<dbReference type="SUPFAM" id="SSF55729">
    <property type="entry name" value="Acyl-CoA N-acyltransferases (Nat)"/>
    <property type="match status" value="1"/>
</dbReference>
<organism evidence="2 3">
    <name type="scientific">Sphingomonas aurantiaca</name>
    <dbReference type="NCBI Taxonomy" id="185949"/>
    <lineage>
        <taxon>Bacteria</taxon>
        <taxon>Pseudomonadati</taxon>
        <taxon>Pseudomonadota</taxon>
        <taxon>Alphaproteobacteria</taxon>
        <taxon>Sphingomonadales</taxon>
        <taxon>Sphingomonadaceae</taxon>
        <taxon>Sphingomonas</taxon>
    </lineage>
</organism>
<dbReference type="InterPro" id="IPR051531">
    <property type="entry name" value="N-acetyltransferase"/>
</dbReference>
<dbReference type="Pfam" id="PF13302">
    <property type="entry name" value="Acetyltransf_3"/>
    <property type="match status" value="1"/>
</dbReference>
<dbReference type="InterPro" id="IPR000182">
    <property type="entry name" value="GNAT_dom"/>
</dbReference>
<evidence type="ECO:0000313" key="3">
    <source>
        <dbReference type="Proteomes" id="UP000244189"/>
    </source>
</evidence>
<sequence length="190" mass="20839">MRQHGRRPRRAGVSPVLRTRRLRLRPLVEGDASALHPMLADADLMTYSADGPLGSVDDVRTYLAEEAAPGNQRTWAITRTGDDRAIGWVSGSEADGAGVTEIGFILAREAWGRGIAREAVSAVIDRLFAEGRKRVFADADTENAASITLLERLGFRRERLLQGEWETHLGLRDSLIYGLCADSWQAAGRA</sequence>
<comment type="caution">
    <text evidence="2">The sequence shown here is derived from an EMBL/GenBank/DDBJ whole genome shotgun (WGS) entry which is preliminary data.</text>
</comment>
<gene>
    <name evidence="2" type="ORF">C8J26_0966</name>
</gene>
<dbReference type="PANTHER" id="PTHR43792:SF1">
    <property type="entry name" value="N-ACETYLTRANSFERASE DOMAIN-CONTAINING PROTEIN"/>
    <property type="match status" value="1"/>
</dbReference>
<dbReference type="Gene3D" id="3.40.630.30">
    <property type="match status" value="1"/>
</dbReference>
<dbReference type="Proteomes" id="UP000244189">
    <property type="component" value="Unassembled WGS sequence"/>
</dbReference>
<proteinExistence type="predicted"/>
<name>A0A2T5GTN5_9SPHN</name>
<accession>A0A2T5GTN5</accession>
<protein>
    <submittedName>
        <fullName evidence="2">RimJ/RimL family protein N-acetyltransferase</fullName>
    </submittedName>
</protein>
<keyword evidence="3" id="KW-1185">Reference proteome</keyword>
<dbReference type="GO" id="GO:0016747">
    <property type="term" value="F:acyltransferase activity, transferring groups other than amino-acyl groups"/>
    <property type="evidence" value="ECO:0007669"/>
    <property type="project" value="InterPro"/>
</dbReference>
<keyword evidence="2" id="KW-0808">Transferase</keyword>
<dbReference type="InterPro" id="IPR016181">
    <property type="entry name" value="Acyl_CoA_acyltransferase"/>
</dbReference>
<dbReference type="CDD" id="cd04301">
    <property type="entry name" value="NAT_SF"/>
    <property type="match status" value="1"/>
</dbReference>
<reference evidence="2 3" key="1">
    <citation type="submission" date="2018-04" db="EMBL/GenBank/DDBJ databases">
        <title>Genomic Encyclopedia of Type Strains, Phase III (KMG-III): the genomes of soil and plant-associated and newly described type strains.</title>
        <authorList>
            <person name="Whitman W."/>
        </authorList>
    </citation>
    <scope>NUCLEOTIDE SEQUENCE [LARGE SCALE GENOMIC DNA]</scope>
    <source>
        <strain evidence="2 3">MA101b</strain>
    </source>
</reference>
<evidence type="ECO:0000259" key="1">
    <source>
        <dbReference type="PROSITE" id="PS51186"/>
    </source>
</evidence>
<dbReference type="PROSITE" id="PS51186">
    <property type="entry name" value="GNAT"/>
    <property type="match status" value="1"/>
</dbReference>
<feature type="domain" description="N-acetyltransferase" evidence="1">
    <location>
        <begin position="22"/>
        <end position="176"/>
    </location>
</feature>
<dbReference type="EMBL" id="QAOG01000001">
    <property type="protein sequence ID" value="PTQ62683.1"/>
    <property type="molecule type" value="Genomic_DNA"/>
</dbReference>